<evidence type="ECO:0000313" key="3">
    <source>
        <dbReference type="EMBL" id="KEO74849.1"/>
    </source>
</evidence>
<feature type="compositionally biased region" description="Polar residues" evidence="1">
    <location>
        <begin position="388"/>
        <end position="424"/>
    </location>
</feature>
<protein>
    <submittedName>
        <fullName evidence="3">Uncharacterized protein</fullName>
    </submittedName>
</protein>
<dbReference type="eggNOG" id="ENOG50332HN">
    <property type="taxonomic scope" value="Bacteria"/>
</dbReference>
<name>A0A074L110_9BACT</name>
<feature type="chain" id="PRO_5001695610" evidence="2">
    <location>
        <begin position="28"/>
        <end position="454"/>
    </location>
</feature>
<evidence type="ECO:0000256" key="1">
    <source>
        <dbReference type="SAM" id="MobiDB-lite"/>
    </source>
</evidence>
<gene>
    <name evidence="3" type="ORF">EL17_04000</name>
</gene>
<sequence length="454" mass="47944">MKNINSILYITSIAGLGLAACSPGATALRGETDDLYFMASDAAVATEYAVQNNTPNNFREIKQADPEQLHQENFSAKNVNPEYIARYQRQEPEEEGSVYFDESGTAAGQGEGDVNVYNNFYGAGAGNQFNRGFGMNPWMMGGFGMMNPWMNPMMMGGFGMMNPMMMGGFYDPFWGPGFGMRGGFGMSVGLGFGFNRFGMGFGSPWMMGSRFGMMGMGFYDPFWGPGFGMMGMHPMMGWGYGGFGRPIFVLPGGEFGQRQVVRGARVGRGAGVATPGQRTRAAATPTASRAAARREAVGRTSTPTSRVRSNDFNRSQNDLYSDRARTAASAAPSRRAANSPAMNRAGSATNRNAYTAPRNTSGARAQSPASRTAAPTNRTAAPARSTSPSYNRSTSPAYNRTSPTRTAPAQRSAPTQRSTPSYSAPSRGGSVGGGSRGGGGSVGGGSRGGGRGGR</sequence>
<evidence type="ECO:0000313" key="4">
    <source>
        <dbReference type="Proteomes" id="UP000027821"/>
    </source>
</evidence>
<feature type="compositionally biased region" description="Low complexity" evidence="1">
    <location>
        <begin position="368"/>
        <end position="387"/>
    </location>
</feature>
<comment type="caution">
    <text evidence="3">The sequence shown here is derived from an EMBL/GenBank/DDBJ whole genome shotgun (WGS) entry which is preliminary data.</text>
</comment>
<feature type="compositionally biased region" description="Polar residues" evidence="1">
    <location>
        <begin position="346"/>
        <end position="364"/>
    </location>
</feature>
<dbReference type="Proteomes" id="UP000027821">
    <property type="component" value="Unassembled WGS sequence"/>
</dbReference>
<dbReference type="PROSITE" id="PS51257">
    <property type="entry name" value="PROKAR_LIPOPROTEIN"/>
    <property type="match status" value="1"/>
</dbReference>
<dbReference type="EMBL" id="JMIH01000014">
    <property type="protein sequence ID" value="KEO74849.1"/>
    <property type="molecule type" value="Genomic_DNA"/>
</dbReference>
<feature type="compositionally biased region" description="Gly residues" evidence="1">
    <location>
        <begin position="429"/>
        <end position="454"/>
    </location>
</feature>
<organism evidence="3 4">
    <name type="scientific">Anditalea andensis</name>
    <dbReference type="NCBI Taxonomy" id="1048983"/>
    <lineage>
        <taxon>Bacteria</taxon>
        <taxon>Pseudomonadati</taxon>
        <taxon>Bacteroidota</taxon>
        <taxon>Cytophagia</taxon>
        <taxon>Cytophagales</taxon>
        <taxon>Cytophagaceae</taxon>
        <taxon>Anditalea</taxon>
    </lineage>
</organism>
<keyword evidence="4" id="KW-1185">Reference proteome</keyword>
<dbReference type="AlphaFoldDB" id="A0A074L110"/>
<feature type="signal peptide" evidence="2">
    <location>
        <begin position="1"/>
        <end position="27"/>
    </location>
</feature>
<dbReference type="STRING" id="1048983.EL17_04000"/>
<feature type="compositionally biased region" description="Low complexity" evidence="1">
    <location>
        <begin position="326"/>
        <end position="341"/>
    </location>
</feature>
<feature type="compositionally biased region" description="Low complexity" evidence="1">
    <location>
        <begin position="271"/>
        <end position="290"/>
    </location>
</feature>
<feature type="compositionally biased region" description="Polar residues" evidence="1">
    <location>
        <begin position="301"/>
        <end position="319"/>
    </location>
</feature>
<reference evidence="3 4" key="1">
    <citation type="submission" date="2014-04" db="EMBL/GenBank/DDBJ databases">
        <title>Characterization and application of a salt tolerant electro-active bacterium.</title>
        <authorList>
            <person name="Yang L."/>
            <person name="Wei S."/>
            <person name="Tay Q.X.M."/>
        </authorList>
    </citation>
    <scope>NUCLEOTIDE SEQUENCE [LARGE SCALE GENOMIC DNA]</scope>
    <source>
        <strain evidence="3 4">LY1</strain>
    </source>
</reference>
<evidence type="ECO:0000256" key="2">
    <source>
        <dbReference type="SAM" id="SignalP"/>
    </source>
</evidence>
<dbReference type="RefSeq" id="WP_035071139.1">
    <property type="nucleotide sequence ID" value="NZ_JMIH01000014.1"/>
</dbReference>
<proteinExistence type="predicted"/>
<dbReference type="OrthoDB" id="837120at2"/>
<keyword evidence="2" id="KW-0732">Signal</keyword>
<accession>A0A074L110</accession>
<feature type="region of interest" description="Disordered" evidence="1">
    <location>
        <begin position="268"/>
        <end position="454"/>
    </location>
</feature>